<evidence type="ECO:0000256" key="2">
    <source>
        <dbReference type="ARBA" id="ARBA00022670"/>
    </source>
</evidence>
<reference evidence="13 14" key="1">
    <citation type="journal article" date="2018" name="G3 (Bethesda)">
        <title>A High-Quality Reference Genome for the Invasive Mosquitofish Gambusia affinis Using a Chicago Library.</title>
        <authorList>
            <person name="Hoffberg S.L."/>
            <person name="Troendle N.J."/>
            <person name="Glenn T.C."/>
            <person name="Mahmud O."/>
            <person name="Louha S."/>
            <person name="Chalopin D."/>
            <person name="Bennetzen J.L."/>
            <person name="Mauricio R."/>
        </authorList>
    </citation>
    <scope>NUCLEOTIDE SEQUENCE [LARGE SCALE GENOMIC DNA]</scope>
    <source>
        <strain evidence="13">NE01/NJP1002.9</strain>
        <tissue evidence="13">Muscle</tissue>
    </source>
</reference>
<dbReference type="Gene3D" id="2.40.10.10">
    <property type="entry name" value="Trypsin-like serine proteases"/>
    <property type="match status" value="1"/>
</dbReference>
<evidence type="ECO:0000256" key="10">
    <source>
        <dbReference type="RuleBase" id="RU363034"/>
    </source>
</evidence>
<dbReference type="InterPro" id="IPR033116">
    <property type="entry name" value="TRYPSIN_SER"/>
</dbReference>
<dbReference type="EC" id="3.4.21.4" evidence="9"/>
<gene>
    <name evidence="13" type="ORF">CCH79_00007315</name>
</gene>
<feature type="domain" description="Peptidase S1" evidence="12">
    <location>
        <begin position="91"/>
        <end position="304"/>
    </location>
</feature>
<keyword evidence="7" id="KW-1015">Disulfide bond</keyword>
<dbReference type="FunFam" id="2.40.10.10:FF:000005">
    <property type="entry name" value="Serine protease 37"/>
    <property type="match status" value="1"/>
</dbReference>
<dbReference type="EMBL" id="NHOQ01001926">
    <property type="protein sequence ID" value="PWA20863.1"/>
    <property type="molecule type" value="Genomic_DNA"/>
</dbReference>
<dbReference type="InterPro" id="IPR001314">
    <property type="entry name" value="Peptidase_S1A"/>
</dbReference>
<evidence type="ECO:0000256" key="1">
    <source>
        <dbReference type="ARBA" id="ARBA00004239"/>
    </source>
</evidence>
<keyword evidence="14" id="KW-1185">Reference proteome</keyword>
<dbReference type="Proteomes" id="UP000250572">
    <property type="component" value="Unassembled WGS sequence"/>
</dbReference>
<dbReference type="PROSITE" id="PS00134">
    <property type="entry name" value="TRYPSIN_HIS"/>
    <property type="match status" value="1"/>
</dbReference>
<dbReference type="SMART" id="SM00020">
    <property type="entry name" value="Tryp_SPc"/>
    <property type="match status" value="1"/>
</dbReference>
<dbReference type="PANTHER" id="PTHR24271:SF81">
    <property type="entry name" value="GRANZYME B"/>
    <property type="match status" value="1"/>
</dbReference>
<keyword evidence="6" id="KW-0865">Zymogen</keyword>
<evidence type="ECO:0000259" key="12">
    <source>
        <dbReference type="PROSITE" id="PS50240"/>
    </source>
</evidence>
<evidence type="ECO:0000256" key="5">
    <source>
        <dbReference type="ARBA" id="ARBA00022825"/>
    </source>
</evidence>
<comment type="caution">
    <text evidence="13">The sequence shown here is derived from an EMBL/GenBank/DDBJ whole genome shotgun (WGS) entry which is preliminary data.</text>
</comment>
<proteinExistence type="predicted"/>
<dbReference type="GO" id="GO:0006508">
    <property type="term" value="P:proteolysis"/>
    <property type="evidence" value="ECO:0007669"/>
    <property type="project" value="UniProtKB-KW"/>
</dbReference>
<dbReference type="GO" id="GO:0004252">
    <property type="term" value="F:serine-type endopeptidase activity"/>
    <property type="evidence" value="ECO:0007669"/>
    <property type="project" value="UniProtKB-EC"/>
</dbReference>
<evidence type="ECO:0000256" key="6">
    <source>
        <dbReference type="ARBA" id="ARBA00023145"/>
    </source>
</evidence>
<dbReference type="PRINTS" id="PR00722">
    <property type="entry name" value="CHYMOTRYPSIN"/>
</dbReference>
<evidence type="ECO:0000256" key="4">
    <source>
        <dbReference type="ARBA" id="ARBA00022801"/>
    </source>
</evidence>
<name>A0A315VBU2_GAMAF</name>
<evidence type="ECO:0000256" key="11">
    <source>
        <dbReference type="SAM" id="SignalP"/>
    </source>
</evidence>
<organism evidence="13 14">
    <name type="scientific">Gambusia affinis</name>
    <name type="common">Western mosquitofish</name>
    <name type="synonym">Heterandria affinis</name>
    <dbReference type="NCBI Taxonomy" id="33528"/>
    <lineage>
        <taxon>Eukaryota</taxon>
        <taxon>Metazoa</taxon>
        <taxon>Chordata</taxon>
        <taxon>Craniata</taxon>
        <taxon>Vertebrata</taxon>
        <taxon>Euteleostomi</taxon>
        <taxon>Actinopterygii</taxon>
        <taxon>Neopterygii</taxon>
        <taxon>Teleostei</taxon>
        <taxon>Neoteleostei</taxon>
        <taxon>Acanthomorphata</taxon>
        <taxon>Ovalentaria</taxon>
        <taxon>Atherinomorphae</taxon>
        <taxon>Cyprinodontiformes</taxon>
        <taxon>Poeciliidae</taxon>
        <taxon>Poeciliinae</taxon>
        <taxon>Gambusia</taxon>
    </lineage>
</organism>
<sequence>MGMGVLWWLWVTSRPTFGGLESSTRPSRVRFPDLKFTTLTVYFVCGEDLESGWHFSSAVHPVCDPTMSTFCNLAALMLLLTFQSPVHAGKIIGGHEVNPHKHSYMVFLRLVSKADELKGCGGFLIREDFVMTAAHCQAKAHGSYEVFYGFDKHSENHKKVSVKKDFPHVHYNESDYTNDIMLLKLSHNVSSAHNIKHIEPAKEESSSLPNPCSVCGWELQSSTKLPSKLLKVNVVLVENQDCVKESAYCSEGKTGTTGGDSGGPLICNGMAYGVVSASKPIDGSTLYKYTNVPDTIDWINNILKDN</sequence>
<dbReference type="GO" id="GO:0005576">
    <property type="term" value="C:extracellular region"/>
    <property type="evidence" value="ECO:0007669"/>
    <property type="project" value="UniProtKB-SubCell"/>
</dbReference>
<feature type="signal peptide" evidence="11">
    <location>
        <begin position="1"/>
        <end position="18"/>
    </location>
</feature>
<accession>A0A315VBU2</accession>
<dbReference type="InterPro" id="IPR001254">
    <property type="entry name" value="Trypsin_dom"/>
</dbReference>
<dbReference type="Pfam" id="PF00089">
    <property type="entry name" value="Trypsin"/>
    <property type="match status" value="1"/>
</dbReference>
<evidence type="ECO:0000313" key="13">
    <source>
        <dbReference type="EMBL" id="PWA20863.1"/>
    </source>
</evidence>
<dbReference type="CDD" id="cd00190">
    <property type="entry name" value="Tryp_SPc"/>
    <property type="match status" value="1"/>
</dbReference>
<dbReference type="InterPro" id="IPR043504">
    <property type="entry name" value="Peptidase_S1_PA_chymotrypsin"/>
</dbReference>
<dbReference type="AlphaFoldDB" id="A0A315VBU2"/>
<keyword evidence="2 10" id="KW-0645">Protease</keyword>
<evidence type="ECO:0000256" key="9">
    <source>
        <dbReference type="ARBA" id="ARBA00038868"/>
    </source>
</evidence>
<evidence type="ECO:0000256" key="8">
    <source>
        <dbReference type="ARBA" id="ARBA00036320"/>
    </source>
</evidence>
<comment type="subcellular location">
    <subcellularLocation>
        <location evidence="1">Secreted</location>
        <location evidence="1">Extracellular space</location>
    </subcellularLocation>
</comment>
<keyword evidence="5 10" id="KW-0720">Serine protease</keyword>
<dbReference type="PROSITE" id="PS00135">
    <property type="entry name" value="TRYPSIN_SER"/>
    <property type="match status" value="1"/>
</dbReference>
<evidence type="ECO:0000313" key="14">
    <source>
        <dbReference type="Proteomes" id="UP000250572"/>
    </source>
</evidence>
<dbReference type="SUPFAM" id="SSF50494">
    <property type="entry name" value="Trypsin-like serine proteases"/>
    <property type="match status" value="1"/>
</dbReference>
<dbReference type="InterPro" id="IPR018114">
    <property type="entry name" value="TRYPSIN_HIS"/>
</dbReference>
<dbReference type="PROSITE" id="PS50240">
    <property type="entry name" value="TRYPSIN_DOM"/>
    <property type="match status" value="1"/>
</dbReference>
<keyword evidence="3 11" id="KW-0732">Signal</keyword>
<dbReference type="PANTHER" id="PTHR24271">
    <property type="entry name" value="KALLIKREIN-RELATED"/>
    <property type="match status" value="1"/>
</dbReference>
<evidence type="ECO:0000256" key="3">
    <source>
        <dbReference type="ARBA" id="ARBA00022729"/>
    </source>
</evidence>
<dbReference type="STRING" id="33528.ENSGAFP00000006193"/>
<comment type="catalytic activity">
    <reaction evidence="8">
        <text>Preferential cleavage: Arg-|-Xaa, Lys-|-Xaa.</text>
        <dbReference type="EC" id="3.4.21.4"/>
    </reaction>
</comment>
<evidence type="ECO:0000256" key="7">
    <source>
        <dbReference type="ARBA" id="ARBA00023157"/>
    </source>
</evidence>
<protein>
    <recommendedName>
        <fullName evidence="9">trypsin</fullName>
        <ecNumber evidence="9">3.4.21.4</ecNumber>
    </recommendedName>
</protein>
<dbReference type="InterPro" id="IPR009003">
    <property type="entry name" value="Peptidase_S1_PA"/>
</dbReference>
<feature type="chain" id="PRO_5016387996" description="trypsin" evidence="11">
    <location>
        <begin position="19"/>
        <end position="306"/>
    </location>
</feature>
<keyword evidence="4 10" id="KW-0378">Hydrolase</keyword>